<dbReference type="SUPFAM" id="SSF75138">
    <property type="entry name" value="HprK N-terminal domain-like"/>
    <property type="match status" value="1"/>
</dbReference>
<dbReference type="InterPro" id="IPR028979">
    <property type="entry name" value="Ser_kin/Pase_Hpr-like_N_sf"/>
</dbReference>
<accession>A0A485M424</accession>
<evidence type="ECO:0000259" key="1">
    <source>
        <dbReference type="Pfam" id="PF07085"/>
    </source>
</evidence>
<protein>
    <recommendedName>
        <fullName evidence="1">DRTGG domain-containing protein</fullName>
    </recommendedName>
</protein>
<dbReference type="InterPro" id="IPR010766">
    <property type="entry name" value="DRTGG"/>
</dbReference>
<proteinExistence type="predicted"/>
<dbReference type="Gene3D" id="3.40.1390.20">
    <property type="entry name" value="HprK N-terminal domain-like"/>
    <property type="match status" value="1"/>
</dbReference>
<dbReference type="EMBL" id="CAADRN010000312">
    <property type="protein sequence ID" value="VFU17872.1"/>
    <property type="molecule type" value="Genomic_DNA"/>
</dbReference>
<organism evidence="2">
    <name type="scientific">anaerobic digester metagenome</name>
    <dbReference type="NCBI Taxonomy" id="1263854"/>
    <lineage>
        <taxon>unclassified sequences</taxon>
        <taxon>metagenomes</taxon>
        <taxon>ecological metagenomes</taxon>
    </lineage>
</organism>
<dbReference type="AlphaFoldDB" id="A0A485M424"/>
<name>A0A485M424_9ZZZZ</name>
<sequence>MTMDSALKYMRRSANKAVIMGGDRADMALAALETSTSALILTGGLYPNVKVISCATGKGVPVILVHSDTYTTIEIISEVSRRIRPGDSRGIAITVENIEKHCDWQKLMNLLENQ</sequence>
<reference evidence="2" key="1">
    <citation type="submission" date="2019-03" db="EMBL/GenBank/DDBJ databases">
        <authorList>
            <person name="Hao L."/>
        </authorList>
    </citation>
    <scope>NUCLEOTIDE SEQUENCE</scope>
</reference>
<dbReference type="Pfam" id="PF07085">
    <property type="entry name" value="DRTGG"/>
    <property type="match status" value="1"/>
</dbReference>
<gene>
    <name evidence="2" type="ORF">SCFA_380002</name>
</gene>
<evidence type="ECO:0000313" key="2">
    <source>
        <dbReference type="EMBL" id="VFU17872.1"/>
    </source>
</evidence>
<feature type="domain" description="DRTGG" evidence="1">
    <location>
        <begin position="1"/>
        <end position="78"/>
    </location>
</feature>